<dbReference type="InterPro" id="IPR012340">
    <property type="entry name" value="NA-bd_OB-fold"/>
</dbReference>
<dbReference type="Gene3D" id="2.40.50.140">
    <property type="entry name" value="Nucleic acid-binding proteins"/>
    <property type="match status" value="1"/>
</dbReference>
<feature type="binding site" evidence="15">
    <location>
        <position position="475"/>
    </location>
    <ligand>
        <name>Mg(2+)</name>
        <dbReference type="ChEBI" id="CHEBI:18420"/>
        <note>shared with alpha subunit</note>
    </ligand>
</feature>
<dbReference type="PANTHER" id="PTHR10947:SF0">
    <property type="entry name" value="PHENYLALANINE--TRNA LIGASE BETA SUBUNIT"/>
    <property type="match status" value="1"/>
</dbReference>
<keyword evidence="11 16" id="KW-0694">RNA-binding</keyword>
<dbReference type="GO" id="GO:0005524">
    <property type="term" value="F:ATP binding"/>
    <property type="evidence" value="ECO:0007669"/>
    <property type="project" value="UniProtKB-UniRule"/>
</dbReference>
<dbReference type="InterPro" id="IPR005121">
    <property type="entry name" value="Fdx_antiC-bd"/>
</dbReference>
<reference evidence="20" key="1">
    <citation type="submission" date="2020-10" db="EMBL/GenBank/DDBJ databases">
        <authorList>
            <person name="Gilroy R."/>
        </authorList>
    </citation>
    <scope>NUCLEOTIDE SEQUENCE</scope>
    <source>
        <strain evidence="20">CHK184-20233</strain>
    </source>
</reference>
<evidence type="ECO:0000256" key="3">
    <source>
        <dbReference type="ARBA" id="ARBA00011209"/>
    </source>
</evidence>
<gene>
    <name evidence="15 20" type="primary">pheT</name>
    <name evidence="20" type="ORF">IAB38_02295</name>
</gene>
<sequence length="807" mass="92008">MRVSLNLIKKYVDLPKDLTDKQIAYDMTLRTVEVDNVEDVSLKYHDIVVGKILEVKKHPNADRLKICITDIGEDKPVQIVCGGSNLYEGEYVVVSKPGAEVIWHGEGEPVKVKETKMRGETSYGMICAAEEVYLDDFFPADSETEIIDLKGIDCKPGDAIANIIDMNDTVLEIDNKSLSNRPDLWGHYGIARELSTIYNVPLKKLSKYELDKNLPKYNVKIEDTTKCNRYVAVEIDGIYEKESPIWMKSLLSKTGQRPINAIVDITNYVMMTVGQPLHAFDRTHVNEEKIIVRNAKENEELLLLDNNTIKLTTDDLVICDEKDAMALAGIRGGKKDSILPDTKGIVLEVANFSASTIRKTGKRFAEKTDASIRYEKGIDTQRVDEGLSLSLELIKEIFKESKIIKYNDVYPNKTKNNEIKVSEEFLDTRLGKKIPKDKIEQILISLGYELSYSKGVYEIIVPTWRSTGDVTIKDDVMGDIARILSFDSFEAKPINITIEHPIIQNNVLLDRRIEEYLSSRCGFYEIYTYPWIDEKYIHAAKIDISKSLKLATPPAPSLAYLRTSLIPGMLEAISKNLRYYNEFKLFERAEVYQKGDYRPSSSDEILPIQNKYLTGCIVGKNAKEIFYEAKGVIENMARYCHMENIKLEKKEKPKWADINAYLNVTKDDEIIGSFGLLSVQTMSDSKIKRTNVAIFEIDSDKLNAYTSRTNKYERLPELPLVEKDLSILVDKEVEWKTIEESIKSMVKEIEFVDEYKGNQIPSDKKSITLKVKIINESTTMTSEQINEKINHILKVLNKKCGAELRTE</sequence>
<dbReference type="HAMAP" id="MF_00283">
    <property type="entry name" value="Phe_tRNA_synth_beta1"/>
    <property type="match status" value="1"/>
</dbReference>
<evidence type="ECO:0000256" key="11">
    <source>
        <dbReference type="ARBA" id="ARBA00022884"/>
    </source>
</evidence>
<keyword evidence="12 15" id="KW-0648">Protein biosynthesis</keyword>
<dbReference type="Gene3D" id="3.30.930.10">
    <property type="entry name" value="Bira Bifunctional Protein, Domain 2"/>
    <property type="match status" value="1"/>
</dbReference>
<dbReference type="InterPro" id="IPR009061">
    <property type="entry name" value="DNA-bd_dom_put_sf"/>
</dbReference>
<dbReference type="InterPro" id="IPR045864">
    <property type="entry name" value="aa-tRNA-synth_II/BPL/LPL"/>
</dbReference>
<dbReference type="Gene3D" id="3.30.70.380">
    <property type="entry name" value="Ferrodoxin-fold anticodon-binding domain"/>
    <property type="match status" value="1"/>
</dbReference>
<evidence type="ECO:0000256" key="5">
    <source>
        <dbReference type="ARBA" id="ARBA00022555"/>
    </source>
</evidence>
<dbReference type="GO" id="GO:0006432">
    <property type="term" value="P:phenylalanyl-tRNA aminoacylation"/>
    <property type="evidence" value="ECO:0007669"/>
    <property type="project" value="UniProtKB-UniRule"/>
</dbReference>
<evidence type="ECO:0000256" key="1">
    <source>
        <dbReference type="ARBA" id="ARBA00004496"/>
    </source>
</evidence>
<feature type="domain" description="TRNA-binding" evidence="17">
    <location>
        <begin position="41"/>
        <end position="161"/>
    </location>
</feature>
<dbReference type="AlphaFoldDB" id="A0A9D1DTP4"/>
<dbReference type="InterPro" id="IPR005147">
    <property type="entry name" value="tRNA_synthase_B5-dom"/>
</dbReference>
<evidence type="ECO:0000256" key="14">
    <source>
        <dbReference type="ARBA" id="ARBA00049255"/>
    </source>
</evidence>
<feature type="domain" description="FDX-ACB" evidence="18">
    <location>
        <begin position="716"/>
        <end position="805"/>
    </location>
</feature>
<reference evidence="20" key="2">
    <citation type="journal article" date="2021" name="PeerJ">
        <title>Extensive microbial diversity within the chicken gut microbiome revealed by metagenomics and culture.</title>
        <authorList>
            <person name="Gilroy R."/>
            <person name="Ravi A."/>
            <person name="Getino M."/>
            <person name="Pursley I."/>
            <person name="Horton D.L."/>
            <person name="Alikhan N.F."/>
            <person name="Baker D."/>
            <person name="Gharbi K."/>
            <person name="Hall N."/>
            <person name="Watson M."/>
            <person name="Adriaenssens E.M."/>
            <person name="Foster-Nyarko E."/>
            <person name="Jarju S."/>
            <person name="Secka A."/>
            <person name="Antonio M."/>
            <person name="Oren A."/>
            <person name="Chaudhuri R.R."/>
            <person name="La Ragione R."/>
            <person name="Hildebrand F."/>
            <person name="Pallen M.J."/>
        </authorList>
    </citation>
    <scope>NUCLEOTIDE SEQUENCE</scope>
    <source>
        <strain evidence="20">CHK184-20233</strain>
    </source>
</reference>
<dbReference type="InterPro" id="IPR041616">
    <property type="entry name" value="PheRS_beta_core"/>
</dbReference>
<dbReference type="GO" id="GO:0000049">
    <property type="term" value="F:tRNA binding"/>
    <property type="evidence" value="ECO:0007669"/>
    <property type="project" value="UniProtKB-UniRule"/>
</dbReference>
<dbReference type="Pfam" id="PF01588">
    <property type="entry name" value="tRNA_bind"/>
    <property type="match status" value="1"/>
</dbReference>
<keyword evidence="8 15" id="KW-0547">Nucleotide-binding</keyword>
<comment type="caution">
    <text evidence="20">The sequence shown here is derived from an EMBL/GenBank/DDBJ whole genome shotgun (WGS) entry which is preliminary data.</text>
</comment>
<evidence type="ECO:0000256" key="13">
    <source>
        <dbReference type="ARBA" id="ARBA00023146"/>
    </source>
</evidence>
<dbReference type="InterPro" id="IPR036690">
    <property type="entry name" value="Fdx_antiC-bd_sf"/>
</dbReference>
<accession>A0A9D1DTP4</accession>
<feature type="binding site" evidence="15">
    <location>
        <position position="479"/>
    </location>
    <ligand>
        <name>Mg(2+)</name>
        <dbReference type="ChEBI" id="CHEBI:18420"/>
        <note>shared with alpha subunit</note>
    </ligand>
</feature>
<dbReference type="NCBIfam" id="TIGR00472">
    <property type="entry name" value="pheT_bact"/>
    <property type="match status" value="1"/>
</dbReference>
<dbReference type="Gene3D" id="3.30.56.10">
    <property type="match status" value="2"/>
</dbReference>
<comment type="catalytic activity">
    <reaction evidence="14 15">
        <text>tRNA(Phe) + L-phenylalanine + ATP = L-phenylalanyl-tRNA(Phe) + AMP + diphosphate + H(+)</text>
        <dbReference type="Rhea" id="RHEA:19413"/>
        <dbReference type="Rhea" id="RHEA-COMP:9668"/>
        <dbReference type="Rhea" id="RHEA-COMP:9699"/>
        <dbReference type="ChEBI" id="CHEBI:15378"/>
        <dbReference type="ChEBI" id="CHEBI:30616"/>
        <dbReference type="ChEBI" id="CHEBI:33019"/>
        <dbReference type="ChEBI" id="CHEBI:58095"/>
        <dbReference type="ChEBI" id="CHEBI:78442"/>
        <dbReference type="ChEBI" id="CHEBI:78531"/>
        <dbReference type="ChEBI" id="CHEBI:456215"/>
        <dbReference type="EC" id="6.1.1.20"/>
    </reaction>
</comment>
<dbReference type="EC" id="6.1.1.20" evidence="15"/>
<proteinExistence type="inferred from homology"/>
<evidence type="ECO:0000256" key="7">
    <source>
        <dbReference type="ARBA" id="ARBA00022723"/>
    </source>
</evidence>
<dbReference type="PROSITE" id="PS51447">
    <property type="entry name" value="FDX_ACB"/>
    <property type="match status" value="1"/>
</dbReference>
<dbReference type="InterPro" id="IPR045060">
    <property type="entry name" value="Phe-tRNA-ligase_IIc_bsu"/>
</dbReference>
<evidence type="ECO:0000256" key="6">
    <source>
        <dbReference type="ARBA" id="ARBA00022598"/>
    </source>
</evidence>
<comment type="subunit">
    <text evidence="3 15">Tetramer of two alpha and two beta subunits.</text>
</comment>
<dbReference type="GO" id="GO:0140096">
    <property type="term" value="F:catalytic activity, acting on a protein"/>
    <property type="evidence" value="ECO:0007669"/>
    <property type="project" value="UniProtKB-ARBA"/>
</dbReference>
<dbReference type="PROSITE" id="PS51483">
    <property type="entry name" value="B5"/>
    <property type="match status" value="1"/>
</dbReference>
<evidence type="ECO:0000259" key="18">
    <source>
        <dbReference type="PROSITE" id="PS51447"/>
    </source>
</evidence>
<comment type="similarity">
    <text evidence="2 15">Belongs to the phenylalanyl-tRNA synthetase beta subunit family. Type 1 subfamily.</text>
</comment>
<dbReference type="SUPFAM" id="SSF54991">
    <property type="entry name" value="Anticodon-binding domain of PheRS"/>
    <property type="match status" value="1"/>
</dbReference>
<dbReference type="SUPFAM" id="SSF46955">
    <property type="entry name" value="Putative DNA-binding domain"/>
    <property type="match status" value="1"/>
</dbReference>
<evidence type="ECO:0000256" key="10">
    <source>
        <dbReference type="ARBA" id="ARBA00022842"/>
    </source>
</evidence>
<evidence type="ECO:0000256" key="2">
    <source>
        <dbReference type="ARBA" id="ARBA00008653"/>
    </source>
</evidence>
<dbReference type="InterPro" id="IPR033714">
    <property type="entry name" value="tRNA_bind_bactPheRS"/>
</dbReference>
<dbReference type="Gene3D" id="3.50.40.10">
    <property type="entry name" value="Phenylalanyl-trna Synthetase, Chain B, domain 3"/>
    <property type="match status" value="1"/>
</dbReference>
<dbReference type="PANTHER" id="PTHR10947">
    <property type="entry name" value="PHENYLALANYL-TRNA SYNTHETASE BETA CHAIN AND LEUCINE-RICH REPEAT-CONTAINING PROTEIN 47"/>
    <property type="match status" value="1"/>
</dbReference>
<dbReference type="GO" id="GO:0004826">
    <property type="term" value="F:phenylalanine-tRNA ligase activity"/>
    <property type="evidence" value="ECO:0007669"/>
    <property type="project" value="UniProtKB-UniRule"/>
</dbReference>
<dbReference type="SUPFAM" id="SSF50249">
    <property type="entry name" value="Nucleic acid-binding proteins"/>
    <property type="match status" value="1"/>
</dbReference>
<evidence type="ECO:0000256" key="12">
    <source>
        <dbReference type="ARBA" id="ARBA00022917"/>
    </source>
</evidence>
<dbReference type="InterPro" id="IPR002547">
    <property type="entry name" value="tRNA-bd_dom"/>
</dbReference>
<dbReference type="GO" id="GO:0009328">
    <property type="term" value="C:phenylalanine-tRNA ligase complex"/>
    <property type="evidence" value="ECO:0007669"/>
    <property type="project" value="TreeGrafter"/>
</dbReference>
<dbReference type="Pfam" id="PF17759">
    <property type="entry name" value="tRNA_synthFbeta"/>
    <property type="match status" value="1"/>
</dbReference>
<evidence type="ECO:0000313" key="21">
    <source>
        <dbReference type="Proteomes" id="UP000824232"/>
    </source>
</evidence>
<feature type="domain" description="B5" evidence="19">
    <location>
        <begin position="414"/>
        <end position="491"/>
    </location>
</feature>
<keyword evidence="13 15" id="KW-0030">Aminoacyl-tRNA synthetase</keyword>
<dbReference type="InterPro" id="IPR004532">
    <property type="entry name" value="Phe-tRNA-ligase_IIc_bsu_bact"/>
</dbReference>
<evidence type="ECO:0000256" key="8">
    <source>
        <dbReference type="ARBA" id="ARBA00022741"/>
    </source>
</evidence>
<evidence type="ECO:0000259" key="17">
    <source>
        <dbReference type="PROSITE" id="PS50886"/>
    </source>
</evidence>
<organism evidence="20 21">
    <name type="scientific">Candidatus Onthousia excrementipullorum</name>
    <dbReference type="NCBI Taxonomy" id="2840884"/>
    <lineage>
        <taxon>Bacteria</taxon>
        <taxon>Bacillati</taxon>
        <taxon>Bacillota</taxon>
        <taxon>Bacilli</taxon>
        <taxon>Candidatus Onthousia</taxon>
    </lineage>
</organism>
<keyword evidence="9 15" id="KW-0067">ATP-binding</keyword>
<dbReference type="SMART" id="SM00874">
    <property type="entry name" value="B5"/>
    <property type="match status" value="1"/>
</dbReference>
<name>A0A9D1DTP4_9FIRM</name>
<comment type="subcellular location">
    <subcellularLocation>
        <location evidence="1 15">Cytoplasm</location>
    </subcellularLocation>
</comment>
<dbReference type="Pfam" id="PF03484">
    <property type="entry name" value="B5"/>
    <property type="match status" value="1"/>
</dbReference>
<evidence type="ECO:0000259" key="19">
    <source>
        <dbReference type="PROSITE" id="PS51483"/>
    </source>
</evidence>
<comment type="cofactor">
    <cofactor evidence="15">
        <name>Mg(2+)</name>
        <dbReference type="ChEBI" id="CHEBI:18420"/>
    </cofactor>
    <text evidence="15">Binds 2 magnesium ions per tetramer.</text>
</comment>
<dbReference type="GO" id="GO:0016740">
    <property type="term" value="F:transferase activity"/>
    <property type="evidence" value="ECO:0007669"/>
    <property type="project" value="UniProtKB-ARBA"/>
</dbReference>
<keyword evidence="6 15" id="KW-0436">Ligase</keyword>
<dbReference type="SUPFAM" id="SSF56037">
    <property type="entry name" value="PheT/TilS domain"/>
    <property type="match status" value="1"/>
</dbReference>
<evidence type="ECO:0000313" key="20">
    <source>
        <dbReference type="EMBL" id="HIR58857.1"/>
    </source>
</evidence>
<dbReference type="Proteomes" id="UP000824232">
    <property type="component" value="Unassembled WGS sequence"/>
</dbReference>
<evidence type="ECO:0000256" key="15">
    <source>
        <dbReference type="HAMAP-Rule" id="MF_00283"/>
    </source>
</evidence>
<dbReference type="CDD" id="cd02796">
    <property type="entry name" value="tRNA_bind_bactPheRS"/>
    <property type="match status" value="1"/>
</dbReference>
<evidence type="ECO:0000256" key="16">
    <source>
        <dbReference type="PROSITE-ProRule" id="PRU00209"/>
    </source>
</evidence>
<feature type="binding site" evidence="15">
    <location>
        <position position="469"/>
    </location>
    <ligand>
        <name>Mg(2+)</name>
        <dbReference type="ChEBI" id="CHEBI:18420"/>
        <note>shared with alpha subunit</note>
    </ligand>
</feature>
<dbReference type="EMBL" id="DVHC01000025">
    <property type="protein sequence ID" value="HIR58857.1"/>
    <property type="molecule type" value="Genomic_DNA"/>
</dbReference>
<dbReference type="SMART" id="SM00873">
    <property type="entry name" value="B3_4"/>
    <property type="match status" value="1"/>
</dbReference>
<dbReference type="GO" id="GO:0000287">
    <property type="term" value="F:magnesium ion binding"/>
    <property type="evidence" value="ECO:0007669"/>
    <property type="project" value="UniProtKB-UniRule"/>
</dbReference>
<keyword evidence="5 16" id="KW-0820">tRNA-binding</keyword>
<dbReference type="Pfam" id="PF03147">
    <property type="entry name" value="FDX-ACB"/>
    <property type="match status" value="1"/>
</dbReference>
<evidence type="ECO:0000256" key="4">
    <source>
        <dbReference type="ARBA" id="ARBA00022490"/>
    </source>
</evidence>
<keyword evidence="10 15" id="KW-0460">Magnesium</keyword>
<dbReference type="SMART" id="SM00896">
    <property type="entry name" value="FDX-ACB"/>
    <property type="match status" value="1"/>
</dbReference>
<keyword evidence="7 15" id="KW-0479">Metal-binding</keyword>
<dbReference type="InterPro" id="IPR005146">
    <property type="entry name" value="B3/B4_tRNA-bd"/>
</dbReference>
<comment type="caution">
    <text evidence="15">Lacks conserved residue(s) required for the propagation of feature annotation.</text>
</comment>
<keyword evidence="4 15" id="KW-0963">Cytoplasm</keyword>
<dbReference type="Pfam" id="PF03483">
    <property type="entry name" value="B3_4"/>
    <property type="match status" value="1"/>
</dbReference>
<evidence type="ECO:0000256" key="9">
    <source>
        <dbReference type="ARBA" id="ARBA00022840"/>
    </source>
</evidence>
<dbReference type="PROSITE" id="PS50886">
    <property type="entry name" value="TRBD"/>
    <property type="match status" value="1"/>
</dbReference>
<protein>
    <recommendedName>
        <fullName evidence="15">Phenylalanine--tRNA ligase beta subunit</fullName>
        <ecNumber evidence="15">6.1.1.20</ecNumber>
    </recommendedName>
    <alternativeName>
        <fullName evidence="15">Phenylalanyl-tRNA synthetase beta subunit</fullName>
        <shortName evidence="15">PheRS</shortName>
    </alternativeName>
</protein>
<dbReference type="SUPFAM" id="SSF55681">
    <property type="entry name" value="Class II aaRS and biotin synthetases"/>
    <property type="match status" value="1"/>
</dbReference>
<dbReference type="InterPro" id="IPR020825">
    <property type="entry name" value="Phe-tRNA_synthase-like_B3/B4"/>
</dbReference>